<dbReference type="SMART" id="SM00717">
    <property type="entry name" value="SANT"/>
    <property type="match status" value="2"/>
</dbReference>
<dbReference type="InterPro" id="IPR017930">
    <property type="entry name" value="Myb_dom"/>
</dbReference>
<dbReference type="PANTHER" id="PTHR47999">
    <property type="entry name" value="TRANSCRIPTION FACTOR MYB8-RELATED-RELATED"/>
    <property type="match status" value="1"/>
</dbReference>
<dbReference type="GO" id="GO:0005634">
    <property type="term" value="C:nucleus"/>
    <property type="evidence" value="ECO:0007669"/>
    <property type="project" value="UniProtKB-SubCell"/>
</dbReference>
<reference evidence="10" key="1">
    <citation type="journal article" date="2021" name="Front. Plant Sci.">
        <title>Evolution of the subgroup 6 R2R3-MYB genes and their contribution to floral color in the perianth-bearing Piperales.</title>
        <authorList>
            <person name="Munoz-Gomez S."/>
            <person name="Suarez Baron H."/>
            <person name="Alzate J.F."/>
            <person name="Gonzalez F."/>
            <person name="Pabon Mora N."/>
        </authorList>
    </citation>
    <scope>NUCLEOTIDE SEQUENCE</scope>
</reference>
<dbReference type="InterPro" id="IPR009057">
    <property type="entry name" value="Homeodomain-like_sf"/>
</dbReference>
<feature type="domain" description="Myb-like" evidence="8">
    <location>
        <begin position="9"/>
        <end position="61"/>
    </location>
</feature>
<evidence type="ECO:0000256" key="4">
    <source>
        <dbReference type="ARBA" id="ARBA00023125"/>
    </source>
</evidence>
<feature type="domain" description="Myb-like" evidence="8">
    <location>
        <begin position="62"/>
        <end position="112"/>
    </location>
</feature>
<sequence>MGRNPCNSIEGLNKGAWTAIEDKLLITYVNTHGVGKWTTVPHIAGLKRSGKSCRLRWLNYLNPDVKRGNFSEEEDDLIFRLHKLLGNRWSLIAGRLPGRTDNDVKNYWNTTLAKKKHFLYPFQIHQPSNIRKPPSSSYPPQATKNKTLNRPSDIKCSKIAFPVLRESNTNIVASMMPENTNAGSIIKKELIDVKGNMEFNELGNFESWMLNEEVGNYLPADEYIKWLSLLFDMEGEI</sequence>
<dbReference type="GO" id="GO:0003677">
    <property type="term" value="F:DNA binding"/>
    <property type="evidence" value="ECO:0007669"/>
    <property type="project" value="UniProtKB-KW"/>
</dbReference>
<evidence type="ECO:0000259" key="8">
    <source>
        <dbReference type="PROSITE" id="PS50090"/>
    </source>
</evidence>
<feature type="region of interest" description="Disordered" evidence="7">
    <location>
        <begin position="127"/>
        <end position="149"/>
    </location>
</feature>
<feature type="domain" description="HTH myb-type" evidence="9">
    <location>
        <begin position="9"/>
        <end position="61"/>
    </location>
</feature>
<dbReference type="Gene3D" id="1.10.10.60">
    <property type="entry name" value="Homeodomain-like"/>
    <property type="match status" value="2"/>
</dbReference>
<dbReference type="PROSITE" id="PS50090">
    <property type="entry name" value="MYB_LIKE"/>
    <property type="match status" value="2"/>
</dbReference>
<dbReference type="Pfam" id="PF00249">
    <property type="entry name" value="Myb_DNA-binding"/>
    <property type="match status" value="2"/>
</dbReference>
<dbReference type="EMBL" id="MW788628">
    <property type="protein sequence ID" value="QTO65851.1"/>
    <property type="molecule type" value="mRNA"/>
</dbReference>
<name>A0A8A8GRK8_9ASPA</name>
<comment type="subcellular location">
    <subcellularLocation>
        <location evidence="1">Nucleus</location>
    </subcellularLocation>
</comment>
<evidence type="ECO:0000256" key="5">
    <source>
        <dbReference type="ARBA" id="ARBA00023163"/>
    </source>
</evidence>
<keyword evidence="6" id="KW-0539">Nucleus</keyword>
<evidence type="ECO:0000256" key="2">
    <source>
        <dbReference type="ARBA" id="ARBA00022737"/>
    </source>
</evidence>
<gene>
    <name evidence="10" type="primary">MYB114L_b</name>
</gene>
<evidence type="ECO:0000313" key="10">
    <source>
        <dbReference type="EMBL" id="QTO65851.1"/>
    </source>
</evidence>
<dbReference type="InterPro" id="IPR015495">
    <property type="entry name" value="Myb_TF_plants"/>
</dbReference>
<dbReference type="CDD" id="cd00167">
    <property type="entry name" value="SANT"/>
    <property type="match status" value="2"/>
</dbReference>
<organism evidence="10">
    <name type="scientific">Masdevallia coccinea</name>
    <dbReference type="NCBI Taxonomy" id="125431"/>
    <lineage>
        <taxon>Eukaryota</taxon>
        <taxon>Viridiplantae</taxon>
        <taxon>Streptophyta</taxon>
        <taxon>Embryophyta</taxon>
        <taxon>Tracheophyta</taxon>
        <taxon>Spermatophyta</taxon>
        <taxon>Magnoliopsida</taxon>
        <taxon>Liliopsida</taxon>
        <taxon>Asparagales</taxon>
        <taxon>Orchidaceae</taxon>
        <taxon>Epidendroideae</taxon>
        <taxon>Epidendreae</taxon>
        <taxon>Pleurothallidinae</taxon>
        <taxon>Masdevallia</taxon>
    </lineage>
</organism>
<evidence type="ECO:0000256" key="7">
    <source>
        <dbReference type="SAM" id="MobiDB-lite"/>
    </source>
</evidence>
<keyword evidence="5" id="KW-0804">Transcription</keyword>
<keyword evidence="2" id="KW-0677">Repeat</keyword>
<evidence type="ECO:0000256" key="6">
    <source>
        <dbReference type="ARBA" id="ARBA00023242"/>
    </source>
</evidence>
<dbReference type="FunFam" id="1.10.10.60:FF:000001">
    <property type="entry name" value="MYB-related transcription factor"/>
    <property type="match status" value="1"/>
</dbReference>
<dbReference type="InterPro" id="IPR001005">
    <property type="entry name" value="SANT/Myb"/>
</dbReference>
<accession>A0A8A8GRK8</accession>
<proteinExistence type="evidence at transcript level"/>
<dbReference type="SUPFAM" id="SSF46689">
    <property type="entry name" value="Homeodomain-like"/>
    <property type="match status" value="1"/>
</dbReference>
<dbReference type="PROSITE" id="PS51294">
    <property type="entry name" value="HTH_MYB"/>
    <property type="match status" value="2"/>
</dbReference>
<evidence type="ECO:0000256" key="3">
    <source>
        <dbReference type="ARBA" id="ARBA00023015"/>
    </source>
</evidence>
<feature type="domain" description="HTH myb-type" evidence="9">
    <location>
        <begin position="62"/>
        <end position="116"/>
    </location>
</feature>
<evidence type="ECO:0000256" key="1">
    <source>
        <dbReference type="ARBA" id="ARBA00004123"/>
    </source>
</evidence>
<keyword evidence="4" id="KW-0238">DNA-binding</keyword>
<evidence type="ECO:0000259" key="9">
    <source>
        <dbReference type="PROSITE" id="PS51294"/>
    </source>
</evidence>
<dbReference type="PANTHER" id="PTHR47999:SF96">
    <property type="entry name" value="TRANSCRIPTION REPRESSOR MYB6-LIKE"/>
    <property type="match status" value="1"/>
</dbReference>
<protein>
    <submittedName>
        <fullName evidence="10">R2R3MYB</fullName>
    </submittedName>
</protein>
<keyword evidence="3" id="KW-0805">Transcription regulation</keyword>
<dbReference type="AlphaFoldDB" id="A0A8A8GRK8"/>